<dbReference type="RefSeq" id="WP_266122369.1">
    <property type="nucleotide sequence ID" value="NZ_JAJHNU010000001.1"/>
</dbReference>
<dbReference type="InterPro" id="IPR007165">
    <property type="entry name" value="Phage_holin_4_2"/>
</dbReference>
<evidence type="ECO:0000256" key="1">
    <source>
        <dbReference type="SAM" id="Phobius"/>
    </source>
</evidence>
<feature type="transmembrane region" description="Helical" evidence="1">
    <location>
        <begin position="90"/>
        <end position="111"/>
    </location>
</feature>
<keyword evidence="1" id="KW-0812">Transmembrane</keyword>
<reference evidence="2" key="1">
    <citation type="submission" date="2021-11" db="EMBL/GenBank/DDBJ databases">
        <title>Draft genome sequence of Alcaligenes endophyticus type strain CCUG 75668T.</title>
        <authorList>
            <person name="Salva-Serra F."/>
            <person name="Duran R.E."/>
            <person name="Seeger M."/>
            <person name="Moore E.R.B."/>
            <person name="Jaen-Luchoro D."/>
        </authorList>
    </citation>
    <scope>NUCLEOTIDE SEQUENCE</scope>
    <source>
        <strain evidence="2">CCUG 75668</strain>
    </source>
</reference>
<keyword evidence="1" id="KW-0472">Membrane</keyword>
<name>A0ABT8EGC2_9BURK</name>
<protein>
    <submittedName>
        <fullName evidence="2">Phage holin family protein</fullName>
    </submittedName>
</protein>
<dbReference type="EMBL" id="JAJHNU010000001">
    <property type="protein sequence ID" value="MDN4120310.1"/>
    <property type="molecule type" value="Genomic_DNA"/>
</dbReference>
<feature type="transmembrane region" description="Helical" evidence="1">
    <location>
        <begin position="54"/>
        <end position="78"/>
    </location>
</feature>
<dbReference type="PANTHER" id="PTHR37309">
    <property type="entry name" value="SLR0284 PROTEIN"/>
    <property type="match status" value="1"/>
</dbReference>
<keyword evidence="1" id="KW-1133">Transmembrane helix</keyword>
<evidence type="ECO:0000313" key="3">
    <source>
        <dbReference type="Proteomes" id="UP001168613"/>
    </source>
</evidence>
<gene>
    <name evidence="2" type="ORF">LMS43_03290</name>
</gene>
<evidence type="ECO:0000313" key="2">
    <source>
        <dbReference type="EMBL" id="MDN4120310.1"/>
    </source>
</evidence>
<accession>A0ABT8EGC2</accession>
<dbReference type="Pfam" id="PF04020">
    <property type="entry name" value="Phage_holin_4_2"/>
    <property type="match status" value="1"/>
</dbReference>
<dbReference type="PANTHER" id="PTHR37309:SF1">
    <property type="entry name" value="SLR0284 PROTEIN"/>
    <property type="match status" value="1"/>
</dbReference>
<proteinExistence type="predicted"/>
<dbReference type="Proteomes" id="UP001168613">
    <property type="component" value="Unassembled WGS sequence"/>
</dbReference>
<sequence length="113" mass="11912">MASLLLIWILNAVALLVVAYVLPGITVASFGSALIAAILLGLLNALVKPILIVLTLPITIVTLGLFLFVLNALVFWLAGSIIKGFVVNGFWWAVLGAIIYSLVSGLLIGLVQK</sequence>
<organism evidence="2 3">
    <name type="scientific">Alcaligenes endophyticus</name>
    <dbReference type="NCBI Taxonomy" id="1929088"/>
    <lineage>
        <taxon>Bacteria</taxon>
        <taxon>Pseudomonadati</taxon>
        <taxon>Pseudomonadota</taxon>
        <taxon>Betaproteobacteria</taxon>
        <taxon>Burkholderiales</taxon>
        <taxon>Alcaligenaceae</taxon>
        <taxon>Alcaligenes</taxon>
    </lineage>
</organism>
<keyword evidence="3" id="KW-1185">Reference proteome</keyword>
<feature type="transmembrane region" description="Helical" evidence="1">
    <location>
        <begin position="29"/>
        <end position="47"/>
    </location>
</feature>
<comment type="caution">
    <text evidence="2">The sequence shown here is derived from an EMBL/GenBank/DDBJ whole genome shotgun (WGS) entry which is preliminary data.</text>
</comment>